<dbReference type="PANTHER" id="PTHR11609:SF5">
    <property type="entry name" value="PHOSPHORIBOSYLAMINOIMIDAZOLE CARBOXYLASE"/>
    <property type="match status" value="1"/>
</dbReference>
<feature type="domain" description="ATP-grasp" evidence="7">
    <location>
        <begin position="113"/>
        <end position="299"/>
    </location>
</feature>
<dbReference type="NCBIfam" id="NF004679">
    <property type="entry name" value="PRK06019.1-5"/>
    <property type="match status" value="1"/>
</dbReference>
<comment type="function">
    <text evidence="5">Catalyzes the ATP-dependent conversion of 5-aminoimidazole ribonucleotide (AIR) and HCO(3)(-) to N5-carboxyaminoimidazole ribonucleotide (N5-CAIR).</text>
</comment>
<evidence type="ECO:0000256" key="4">
    <source>
        <dbReference type="ARBA" id="ARBA00022840"/>
    </source>
</evidence>
<gene>
    <name evidence="5 6" type="primary">purK</name>
    <name evidence="8" type="ORF">BHC54_08120</name>
</gene>
<feature type="binding site" evidence="5">
    <location>
        <position position="109"/>
    </location>
    <ligand>
        <name>ATP</name>
        <dbReference type="ChEBI" id="CHEBI:30616"/>
    </ligand>
</feature>
<dbReference type="GO" id="GO:0005829">
    <property type="term" value="C:cytosol"/>
    <property type="evidence" value="ECO:0007669"/>
    <property type="project" value="TreeGrafter"/>
</dbReference>
<keyword evidence="1 5" id="KW-0436">Ligase</keyword>
<dbReference type="InterPro" id="IPR003135">
    <property type="entry name" value="ATP-grasp_carboxylate-amine"/>
</dbReference>
<keyword evidence="4 5" id="KW-0067">ATP-binding</keyword>
<dbReference type="FunFam" id="3.30.1490.20:FF:000015">
    <property type="entry name" value="N5-carboxyaminoimidazole ribonucleotide synthase"/>
    <property type="match status" value="1"/>
</dbReference>
<comment type="pathway">
    <text evidence="5 6">Purine metabolism; IMP biosynthesis via de novo pathway; 5-amino-1-(5-phospho-D-ribosyl)imidazole-4-carboxylate from 5-amino-1-(5-phospho-D-ribosyl)imidazole (N5-CAIR route): step 1/2.</text>
</comment>
<feature type="binding site" evidence="5">
    <location>
        <position position="148"/>
    </location>
    <ligand>
        <name>ATP</name>
        <dbReference type="ChEBI" id="CHEBI:30616"/>
    </ligand>
</feature>
<dbReference type="Pfam" id="PF17769">
    <property type="entry name" value="PurK_C"/>
    <property type="match status" value="1"/>
</dbReference>
<evidence type="ECO:0000256" key="1">
    <source>
        <dbReference type="ARBA" id="ARBA00022598"/>
    </source>
</evidence>
<proteinExistence type="inferred from homology"/>
<feature type="binding site" evidence="5">
    <location>
        <position position="214"/>
    </location>
    <ligand>
        <name>ATP</name>
        <dbReference type="ChEBI" id="CHEBI:30616"/>
    </ligand>
</feature>
<comment type="caution">
    <text evidence="8">The sequence shown here is derived from an EMBL/GenBank/DDBJ whole genome shotgun (WGS) entry which is preliminary data.</text>
</comment>
<dbReference type="SUPFAM" id="SSF56059">
    <property type="entry name" value="Glutathione synthetase ATP-binding domain-like"/>
    <property type="match status" value="1"/>
</dbReference>
<feature type="binding site" evidence="5">
    <location>
        <begin position="153"/>
        <end position="159"/>
    </location>
    <ligand>
        <name>ATP</name>
        <dbReference type="ChEBI" id="CHEBI:30616"/>
    </ligand>
</feature>
<dbReference type="NCBIfam" id="NF004677">
    <property type="entry name" value="PRK06019.1-3"/>
    <property type="match status" value="1"/>
</dbReference>
<dbReference type="GO" id="GO:0046872">
    <property type="term" value="F:metal ion binding"/>
    <property type="evidence" value="ECO:0007669"/>
    <property type="project" value="InterPro"/>
</dbReference>
<dbReference type="SUPFAM" id="SSF52440">
    <property type="entry name" value="PreATP-grasp domain"/>
    <property type="match status" value="1"/>
</dbReference>
<accession>A0A2N9X5P6</accession>
<dbReference type="GO" id="GO:0016616">
    <property type="term" value="F:oxidoreductase activity, acting on the CH-OH group of donors, NAD or NADP as acceptor"/>
    <property type="evidence" value="ECO:0007669"/>
    <property type="project" value="UniProtKB-ARBA"/>
</dbReference>
<dbReference type="InterPro" id="IPR054350">
    <property type="entry name" value="PurT/PurK_preATP-grasp"/>
</dbReference>
<organism evidence="8 9">
    <name type="scientific">Snodgrassella alvi</name>
    <dbReference type="NCBI Taxonomy" id="1196083"/>
    <lineage>
        <taxon>Bacteria</taxon>
        <taxon>Pseudomonadati</taxon>
        <taxon>Pseudomonadota</taxon>
        <taxon>Betaproteobacteria</taxon>
        <taxon>Neisseriales</taxon>
        <taxon>Neisseriaceae</taxon>
        <taxon>Snodgrassella</taxon>
    </lineage>
</organism>
<dbReference type="InterPro" id="IPR040686">
    <property type="entry name" value="PurK_C"/>
</dbReference>
<dbReference type="NCBIfam" id="TIGR01161">
    <property type="entry name" value="purK"/>
    <property type="match status" value="1"/>
</dbReference>
<dbReference type="Gene3D" id="3.30.1490.20">
    <property type="entry name" value="ATP-grasp fold, A domain"/>
    <property type="match status" value="1"/>
</dbReference>
<comment type="subunit">
    <text evidence="5 6">Homodimer.</text>
</comment>
<dbReference type="NCBIfam" id="NF004675">
    <property type="entry name" value="PRK06019.1-1"/>
    <property type="match status" value="1"/>
</dbReference>
<dbReference type="GO" id="GO:0004638">
    <property type="term" value="F:phosphoribosylaminoimidazole carboxylase activity"/>
    <property type="evidence" value="ECO:0007669"/>
    <property type="project" value="InterPro"/>
</dbReference>
<dbReference type="InterPro" id="IPR029752">
    <property type="entry name" value="D-isomer_DH_CS1"/>
</dbReference>
<dbReference type="Gene3D" id="3.30.470.20">
    <property type="entry name" value="ATP-grasp fold, B domain"/>
    <property type="match status" value="1"/>
</dbReference>
<dbReference type="InterPro" id="IPR011054">
    <property type="entry name" value="Rudment_hybrid_motif"/>
</dbReference>
<dbReference type="SUPFAM" id="SSF51246">
    <property type="entry name" value="Rudiment single hybrid motif"/>
    <property type="match status" value="1"/>
</dbReference>
<evidence type="ECO:0000256" key="6">
    <source>
        <dbReference type="RuleBase" id="RU361200"/>
    </source>
</evidence>
<comment type="similarity">
    <text evidence="5 6">Belongs to the PurK/PurT family.</text>
</comment>
<protein>
    <recommendedName>
        <fullName evidence="5 6">N5-carboxyaminoimidazole ribonucleotide synthase</fullName>
        <shortName evidence="5 6">N5-CAIR synthase</shortName>
        <ecNumber evidence="5 6">6.3.4.18</ecNumber>
    </recommendedName>
    <alternativeName>
        <fullName evidence="5 6">5-(carboxyamino)imidazole ribonucleotide synthetase</fullName>
    </alternativeName>
</protein>
<dbReference type="InterPro" id="IPR011761">
    <property type="entry name" value="ATP-grasp"/>
</dbReference>
<reference evidence="8" key="1">
    <citation type="journal article" date="2017" name="MBio">
        <title>Type VI secretion-mediated competition in the bee gut microbiome.</title>
        <authorList>
            <person name="Steele M.I."/>
            <person name="Kwong W.K."/>
            <person name="Powell J.E."/>
            <person name="Whiteley M."/>
            <person name="Moran N.A."/>
        </authorList>
    </citation>
    <scope>NUCLEOTIDE SEQUENCE [LARGE SCALE GENOMIC DNA]</scope>
    <source>
        <strain evidence="8">WkB273</strain>
    </source>
</reference>
<keyword evidence="2 5" id="KW-0547">Nucleotide-binding</keyword>
<dbReference type="Pfam" id="PF02222">
    <property type="entry name" value="ATP-grasp"/>
    <property type="match status" value="1"/>
</dbReference>
<dbReference type="AlphaFoldDB" id="A0A2N9X5P6"/>
<feature type="binding site" evidence="5">
    <location>
        <position position="191"/>
    </location>
    <ligand>
        <name>ATP</name>
        <dbReference type="ChEBI" id="CHEBI:30616"/>
    </ligand>
</feature>
<dbReference type="EC" id="6.3.4.18" evidence="5 6"/>
<evidence type="ECO:0000313" key="9">
    <source>
        <dbReference type="Proteomes" id="UP000230202"/>
    </source>
</evidence>
<dbReference type="GO" id="GO:0034028">
    <property type="term" value="F:5-(carboxyamino)imidazole ribonucleotide synthase activity"/>
    <property type="evidence" value="ECO:0007669"/>
    <property type="project" value="UniProtKB-UniRule"/>
</dbReference>
<dbReference type="RefSeq" id="WP_100152421.1">
    <property type="nucleotide sequence ID" value="NZ_MEIL01000029.1"/>
</dbReference>
<dbReference type="GO" id="GO:0005524">
    <property type="term" value="F:ATP binding"/>
    <property type="evidence" value="ECO:0007669"/>
    <property type="project" value="UniProtKB-UniRule"/>
</dbReference>
<dbReference type="PROSITE" id="PS00065">
    <property type="entry name" value="D_2_HYDROXYACID_DH_1"/>
    <property type="match status" value="1"/>
</dbReference>
<evidence type="ECO:0000256" key="2">
    <source>
        <dbReference type="ARBA" id="ARBA00022741"/>
    </source>
</evidence>
<evidence type="ECO:0000259" key="7">
    <source>
        <dbReference type="PROSITE" id="PS50975"/>
    </source>
</evidence>
<name>A0A2N9X5P6_9NEIS</name>
<dbReference type="Proteomes" id="UP000230202">
    <property type="component" value="Unassembled WGS sequence"/>
</dbReference>
<comment type="function">
    <text evidence="6">Catalyzes the ATP-dependent conversion of 5-aminoimidazole ribonucleotide (AIR) and HCO(3)- to N5-carboxyaminoimidazole ribonucleotide (N5-CAIR).</text>
</comment>
<dbReference type="InterPro" id="IPR016185">
    <property type="entry name" value="PreATP-grasp_dom_sf"/>
</dbReference>
<keyword evidence="9" id="KW-1185">Reference proteome</keyword>
<dbReference type="EMBL" id="MEIL01000029">
    <property type="protein sequence ID" value="PIT38499.1"/>
    <property type="molecule type" value="Genomic_DNA"/>
</dbReference>
<dbReference type="UniPathway" id="UPA00074">
    <property type="reaction ID" value="UER00942"/>
</dbReference>
<evidence type="ECO:0000256" key="3">
    <source>
        <dbReference type="ARBA" id="ARBA00022755"/>
    </source>
</evidence>
<keyword evidence="3 5" id="KW-0658">Purine biosynthesis</keyword>
<dbReference type="PANTHER" id="PTHR11609">
    <property type="entry name" value="PURINE BIOSYNTHESIS PROTEIN 6/7, PUR6/7"/>
    <property type="match status" value="1"/>
</dbReference>
<dbReference type="Gene3D" id="3.40.50.20">
    <property type="match status" value="1"/>
</dbReference>
<dbReference type="HAMAP" id="MF_01928">
    <property type="entry name" value="PurK"/>
    <property type="match status" value="1"/>
</dbReference>
<evidence type="ECO:0000313" key="8">
    <source>
        <dbReference type="EMBL" id="PIT38499.1"/>
    </source>
</evidence>
<feature type="binding site" evidence="5">
    <location>
        <begin position="183"/>
        <end position="186"/>
    </location>
    <ligand>
        <name>ATP</name>
        <dbReference type="ChEBI" id="CHEBI:30616"/>
    </ligand>
</feature>
<dbReference type="PROSITE" id="PS50975">
    <property type="entry name" value="ATP_GRASP"/>
    <property type="match status" value="1"/>
</dbReference>
<comment type="catalytic activity">
    <reaction evidence="5 6">
        <text>5-amino-1-(5-phospho-beta-D-ribosyl)imidazole + hydrogencarbonate + ATP = 5-carboxyamino-1-(5-phospho-D-ribosyl)imidazole + ADP + phosphate + 2 H(+)</text>
        <dbReference type="Rhea" id="RHEA:19317"/>
        <dbReference type="ChEBI" id="CHEBI:15378"/>
        <dbReference type="ChEBI" id="CHEBI:17544"/>
        <dbReference type="ChEBI" id="CHEBI:30616"/>
        <dbReference type="ChEBI" id="CHEBI:43474"/>
        <dbReference type="ChEBI" id="CHEBI:58730"/>
        <dbReference type="ChEBI" id="CHEBI:137981"/>
        <dbReference type="ChEBI" id="CHEBI:456216"/>
        <dbReference type="EC" id="6.3.4.18"/>
    </reaction>
</comment>
<dbReference type="GO" id="GO:0006189">
    <property type="term" value="P:'de novo' IMP biosynthetic process"/>
    <property type="evidence" value="ECO:0007669"/>
    <property type="project" value="UniProtKB-UniRule"/>
</dbReference>
<dbReference type="InterPro" id="IPR005875">
    <property type="entry name" value="PurK"/>
</dbReference>
<sequence>MSCFSSCILPPSMLGIMGGGQLGAMFTVAAKTMGYQVMVWDPDPEAPAAQFADVHLCAAFDDSKALQAMADCAAVTTEFENVNAQSMRWLAQYTSVSPSGECVAIAQDRQQEKEWIAKAGLKTVPYRVISAESDIDSHIEELLPGILKTATLGYDGKGQIAVSTIAELKSAFAELGQVRCVLEKKVDLRAEISVVVARLDEKHTVCFPVAENQHENGILAYSLVPARLPLSVLQQAEQMACRLAQAMEYRGVMAVEMFVVGSKMQLVVNEVAPRPHNSGHFSMDACISDQFQQQVRIMCGLKPAAADLLQPCCMANILGDVWLPQTEPNWSVVLNHATAFLHLYGKKQVRPSRKMGHFTVLAQDSEQALQMARALHLRLQSGAQEFCSTDDNLS</sequence>
<dbReference type="Pfam" id="PF22660">
    <property type="entry name" value="RS_preATP-grasp-like"/>
    <property type="match status" value="1"/>
</dbReference>
<evidence type="ECO:0000256" key="5">
    <source>
        <dbReference type="HAMAP-Rule" id="MF_01928"/>
    </source>
</evidence>
<dbReference type="InterPro" id="IPR013815">
    <property type="entry name" value="ATP_grasp_subdomain_1"/>
</dbReference>
<feature type="binding site" evidence="5">
    <location>
        <begin position="269"/>
        <end position="270"/>
    </location>
    <ligand>
        <name>ATP</name>
        <dbReference type="ChEBI" id="CHEBI:30616"/>
    </ligand>
</feature>